<proteinExistence type="inferred from homology"/>
<comment type="similarity">
    <text evidence="2">Belongs to the EccB family.</text>
</comment>
<dbReference type="GO" id="GO:0005524">
    <property type="term" value="F:ATP binding"/>
    <property type="evidence" value="ECO:0007669"/>
    <property type="project" value="UniProtKB-KW"/>
</dbReference>
<dbReference type="PANTHER" id="PTHR40765">
    <property type="entry name" value="ESX-2 SECRETION SYSTEM ATPASE ECCB2"/>
    <property type="match status" value="1"/>
</dbReference>
<gene>
    <name evidence="12" type="primary">eccB</name>
    <name evidence="12" type="ORF">HLB23_25830</name>
</gene>
<keyword evidence="4 11" id="KW-0812">Transmembrane</keyword>
<dbReference type="Pfam" id="PF05108">
    <property type="entry name" value="T7SS_ESX1_EccB"/>
    <property type="match status" value="1"/>
</dbReference>
<evidence type="ECO:0000256" key="11">
    <source>
        <dbReference type="SAM" id="Phobius"/>
    </source>
</evidence>
<sequence length="518" mass="54564">MARFRVVSKHQVSGWRFLLRRIEHALVRRDVSMRDDPGRGRSTALAVGFALACVGVAGAAVLGFFSPKQSIGDAPIVADKDSGALYVNMGNRLYPALNLTSARLVTGTAGDPQRVGADELAKLPRGPWVGIPGAPGRMIASDNRDSSWTVCDRSRSGSAQVDPDTGQPVATRSPVHTTVLGAPLTVDDEAIRKLGEHEARLLRNNDTIWLVYREGTSNVVRAMINLAESAVTLALGLDATAPILSASDGLIAAIPEVPPLRVPAIDGLGTTTTLSTGMTVQVGSVLTVAQPGREAEYYLVSRSGVVRVSAVLAAMVRNADERGEISSQTVNSNLIATNLRPGTWPGTQRYPTRPVRLADTGADTVTCLSWERLEGEPSAAITLLVGRRLPLTTEEQRLPVDLVTAAPSQGKTADAAYLPRTSGRFIQVTGTEPGSALAESLWWISDSGVRYGIAADLGGTGSADPTLRALGLGAPVLAPWSVVSLFAVGPTLSQRDARIQHDGIPSNPSGAGFGEEQR</sequence>
<evidence type="ECO:0000256" key="6">
    <source>
        <dbReference type="ARBA" id="ARBA00022801"/>
    </source>
</evidence>
<evidence type="ECO:0000313" key="12">
    <source>
        <dbReference type="EMBL" id="NNH73236.1"/>
    </source>
</evidence>
<dbReference type="GO" id="GO:0005576">
    <property type="term" value="C:extracellular region"/>
    <property type="evidence" value="ECO:0007669"/>
    <property type="project" value="TreeGrafter"/>
</dbReference>
<evidence type="ECO:0000256" key="4">
    <source>
        <dbReference type="ARBA" id="ARBA00022692"/>
    </source>
</evidence>
<evidence type="ECO:0000313" key="13">
    <source>
        <dbReference type="Proteomes" id="UP000586827"/>
    </source>
</evidence>
<name>A0A849C689_9NOCA</name>
<protein>
    <submittedName>
        <fullName evidence="12">Type VII secretion protein EccB</fullName>
    </submittedName>
</protein>
<dbReference type="NCBIfam" id="TIGR03919">
    <property type="entry name" value="T7SS_EccB"/>
    <property type="match status" value="1"/>
</dbReference>
<dbReference type="InterPro" id="IPR042485">
    <property type="entry name" value="T7SS_EccB_R3"/>
</dbReference>
<dbReference type="Proteomes" id="UP000586827">
    <property type="component" value="Unassembled WGS sequence"/>
</dbReference>
<dbReference type="InterPro" id="IPR044857">
    <property type="entry name" value="T7SS_EccB_R1"/>
</dbReference>
<keyword evidence="13" id="KW-1185">Reference proteome</keyword>
<keyword evidence="9 11" id="KW-0472">Membrane</keyword>
<feature type="transmembrane region" description="Helical" evidence="11">
    <location>
        <begin position="43"/>
        <end position="65"/>
    </location>
</feature>
<accession>A0A849C689</accession>
<comment type="caution">
    <text evidence="12">The sequence shown here is derived from an EMBL/GenBank/DDBJ whole genome shotgun (WGS) entry which is preliminary data.</text>
</comment>
<dbReference type="Gene3D" id="3.30.2390.20">
    <property type="entry name" value="Type VII secretion system EccB, repeat 1 domain"/>
    <property type="match status" value="1"/>
</dbReference>
<evidence type="ECO:0000256" key="2">
    <source>
        <dbReference type="ARBA" id="ARBA00008149"/>
    </source>
</evidence>
<keyword evidence="5" id="KW-0547">Nucleotide-binding</keyword>
<feature type="region of interest" description="Disordered" evidence="10">
    <location>
        <begin position="497"/>
        <end position="518"/>
    </location>
</feature>
<dbReference type="GO" id="GO:0005886">
    <property type="term" value="C:plasma membrane"/>
    <property type="evidence" value="ECO:0007669"/>
    <property type="project" value="UniProtKB-SubCell"/>
</dbReference>
<dbReference type="GO" id="GO:0016787">
    <property type="term" value="F:hydrolase activity"/>
    <property type="evidence" value="ECO:0007669"/>
    <property type="project" value="UniProtKB-KW"/>
</dbReference>
<evidence type="ECO:0000256" key="1">
    <source>
        <dbReference type="ARBA" id="ARBA00004162"/>
    </source>
</evidence>
<keyword evidence="8 11" id="KW-1133">Transmembrane helix</keyword>
<keyword evidence="3" id="KW-1003">Cell membrane</keyword>
<evidence type="ECO:0000256" key="9">
    <source>
        <dbReference type="ARBA" id="ARBA00023136"/>
    </source>
</evidence>
<evidence type="ECO:0000256" key="10">
    <source>
        <dbReference type="SAM" id="MobiDB-lite"/>
    </source>
</evidence>
<dbReference type="EMBL" id="JABELX010000009">
    <property type="protein sequence ID" value="NNH73236.1"/>
    <property type="molecule type" value="Genomic_DNA"/>
</dbReference>
<dbReference type="RefSeq" id="WP_067527739.1">
    <property type="nucleotide sequence ID" value="NZ_JABELX010000009.1"/>
</dbReference>
<keyword evidence="7" id="KW-0067">ATP-binding</keyword>
<reference evidence="12 13" key="1">
    <citation type="submission" date="2020-05" db="EMBL/GenBank/DDBJ databases">
        <title>MicrobeNet Type strains.</title>
        <authorList>
            <person name="Nicholson A.C."/>
        </authorList>
    </citation>
    <scope>NUCLEOTIDE SEQUENCE [LARGE SCALE GENOMIC DNA]</scope>
    <source>
        <strain evidence="12 13">JCM 3224</strain>
    </source>
</reference>
<dbReference type="PANTHER" id="PTHR40765:SF2">
    <property type="entry name" value="ESX-2 SECRETION SYSTEM ATPASE ECCB2"/>
    <property type="match status" value="1"/>
</dbReference>
<keyword evidence="6" id="KW-0378">Hydrolase</keyword>
<evidence type="ECO:0000256" key="8">
    <source>
        <dbReference type="ARBA" id="ARBA00022989"/>
    </source>
</evidence>
<organism evidence="12 13">
    <name type="scientific">Nocardia uniformis</name>
    <dbReference type="NCBI Taxonomy" id="53432"/>
    <lineage>
        <taxon>Bacteria</taxon>
        <taxon>Bacillati</taxon>
        <taxon>Actinomycetota</taxon>
        <taxon>Actinomycetes</taxon>
        <taxon>Mycobacteriales</taxon>
        <taxon>Nocardiaceae</taxon>
        <taxon>Nocardia</taxon>
    </lineage>
</organism>
<comment type="subcellular location">
    <subcellularLocation>
        <location evidence="1">Cell membrane</location>
        <topology evidence="1">Single-pass membrane protein</topology>
    </subcellularLocation>
</comment>
<evidence type="ECO:0000256" key="5">
    <source>
        <dbReference type="ARBA" id="ARBA00022741"/>
    </source>
</evidence>
<evidence type="ECO:0000256" key="7">
    <source>
        <dbReference type="ARBA" id="ARBA00022840"/>
    </source>
</evidence>
<dbReference type="InterPro" id="IPR007795">
    <property type="entry name" value="T7SS_EccB"/>
</dbReference>
<evidence type="ECO:0000256" key="3">
    <source>
        <dbReference type="ARBA" id="ARBA00022475"/>
    </source>
</evidence>
<dbReference type="Gene3D" id="2.40.50.910">
    <property type="entry name" value="Type VII secretion system EccB, repeat 3 domain"/>
    <property type="match status" value="1"/>
</dbReference>
<dbReference type="AlphaFoldDB" id="A0A849C689"/>